<dbReference type="InterPro" id="IPR017946">
    <property type="entry name" value="PLC-like_Pdiesterase_TIM-brl"/>
</dbReference>
<dbReference type="InterPro" id="IPR051057">
    <property type="entry name" value="PI-PLC_domain"/>
</dbReference>
<gene>
    <name evidence="7" type="ORF">HUT08_34875</name>
</gene>
<dbReference type="GO" id="GO:0008081">
    <property type="term" value="F:phosphoric diester hydrolase activity"/>
    <property type="evidence" value="ECO:0007669"/>
    <property type="project" value="InterPro"/>
</dbReference>
<evidence type="ECO:0000313" key="7">
    <source>
        <dbReference type="EMBL" id="QKW54988.1"/>
    </source>
</evidence>
<evidence type="ECO:0000256" key="4">
    <source>
        <dbReference type="ARBA" id="ARBA00030474"/>
    </source>
</evidence>
<dbReference type="SUPFAM" id="SSF51695">
    <property type="entry name" value="PLC-like phosphodiesterases"/>
    <property type="match status" value="1"/>
</dbReference>
<feature type="domain" description="Phosphatidylinositol-specific phospholipase C X" evidence="6">
    <location>
        <begin position="53"/>
        <end position="190"/>
    </location>
</feature>
<evidence type="ECO:0000313" key="8">
    <source>
        <dbReference type="Proteomes" id="UP000509303"/>
    </source>
</evidence>
<dbReference type="PANTHER" id="PTHR13593:SF113">
    <property type="entry name" value="SI:DKEY-266F7.9"/>
    <property type="match status" value="1"/>
</dbReference>
<evidence type="ECO:0000256" key="2">
    <source>
        <dbReference type="ARBA" id="ARBA00012581"/>
    </source>
</evidence>
<dbReference type="PROSITE" id="PS50007">
    <property type="entry name" value="PIPLC_X_DOMAIN"/>
    <property type="match status" value="1"/>
</dbReference>
<dbReference type="SMART" id="SM00148">
    <property type="entry name" value="PLCXc"/>
    <property type="match status" value="1"/>
</dbReference>
<evidence type="ECO:0000256" key="5">
    <source>
        <dbReference type="ARBA" id="ARBA00030782"/>
    </source>
</evidence>
<evidence type="ECO:0000256" key="3">
    <source>
        <dbReference type="ARBA" id="ARBA00019758"/>
    </source>
</evidence>
<dbReference type="EMBL" id="CP054929">
    <property type="protein sequence ID" value="QKW54988.1"/>
    <property type="molecule type" value="Genomic_DNA"/>
</dbReference>
<sequence length="307" mass="33240">MDRRGFLFGAATVTAGGLLGYAGGHPAAARDAPRVAPPRSPRPTGDWLADLADDTPVARLSLPGTQHSAVRFGGAQVARQRRTIAEQLDLGIRFLDIGCRSSHSAFAVHHGAVFQRVLFGEVLLACEAFLRARPSETVLLRLRQEHSAVPDAEFRRVFDLYQAGFRRLLRLDATLPTLGQARGRVVLLADHPKLPGVPYGDAALFDVQDDATAPPAVKYQRVERHLRKAAARPGKLYVNYVGTAVQGSPRANARYLNPRVHRFLTGPHGRRLTGLGVVAMDFPDATPALVHTIIRRNQRAATAAGAA</sequence>
<evidence type="ECO:0000256" key="1">
    <source>
        <dbReference type="ARBA" id="ARBA00001316"/>
    </source>
</evidence>
<dbReference type="Pfam" id="PF00388">
    <property type="entry name" value="PI-PLC-X"/>
    <property type="match status" value="1"/>
</dbReference>
<proteinExistence type="predicted"/>
<organism evidence="7 8">
    <name type="scientific">Streptomyces buecherae</name>
    <dbReference type="NCBI Taxonomy" id="2763006"/>
    <lineage>
        <taxon>Bacteria</taxon>
        <taxon>Bacillati</taxon>
        <taxon>Actinomycetota</taxon>
        <taxon>Actinomycetes</taxon>
        <taxon>Kitasatosporales</taxon>
        <taxon>Streptomycetaceae</taxon>
        <taxon>Streptomyces</taxon>
    </lineage>
</organism>
<comment type="catalytic activity">
    <reaction evidence="1">
        <text>a 1,2-diacyl-sn-glycero-3-phospho-(1D-myo-inositol) = 1D-myo-inositol 1,2-cyclic phosphate + a 1,2-diacyl-sn-glycerol</text>
        <dbReference type="Rhea" id="RHEA:17093"/>
        <dbReference type="ChEBI" id="CHEBI:17815"/>
        <dbReference type="ChEBI" id="CHEBI:57880"/>
        <dbReference type="ChEBI" id="CHEBI:58484"/>
        <dbReference type="EC" id="4.6.1.13"/>
    </reaction>
</comment>
<dbReference type="EC" id="4.6.1.13" evidence="2"/>
<dbReference type="GO" id="GO:0006629">
    <property type="term" value="P:lipid metabolic process"/>
    <property type="evidence" value="ECO:0007669"/>
    <property type="project" value="InterPro"/>
</dbReference>
<keyword evidence="8" id="KW-1185">Reference proteome</keyword>
<dbReference type="InterPro" id="IPR000909">
    <property type="entry name" value="PLipase_C_PInositol-sp_X_dom"/>
</dbReference>
<dbReference type="PANTHER" id="PTHR13593">
    <property type="match status" value="1"/>
</dbReference>
<name>A0A7H8NNA2_9ACTN</name>
<dbReference type="InterPro" id="IPR006311">
    <property type="entry name" value="TAT_signal"/>
</dbReference>
<dbReference type="AlphaFoldDB" id="A0A7H8NNA2"/>
<dbReference type="PROSITE" id="PS51318">
    <property type="entry name" value="TAT"/>
    <property type="match status" value="1"/>
</dbReference>
<dbReference type="Gene3D" id="3.20.20.190">
    <property type="entry name" value="Phosphatidylinositol (PI) phosphodiesterase"/>
    <property type="match status" value="1"/>
</dbReference>
<accession>A0A7H8NNA2</accession>
<dbReference type="GO" id="GO:0004436">
    <property type="term" value="F:phosphatidylinositol diacylglycerol-lyase activity"/>
    <property type="evidence" value="ECO:0007669"/>
    <property type="project" value="UniProtKB-EC"/>
</dbReference>
<evidence type="ECO:0000259" key="6">
    <source>
        <dbReference type="SMART" id="SM00148"/>
    </source>
</evidence>
<dbReference type="Proteomes" id="UP000509303">
    <property type="component" value="Chromosome"/>
</dbReference>
<dbReference type="CDD" id="cd08586">
    <property type="entry name" value="PI-PLCc_BcPLC_like"/>
    <property type="match status" value="1"/>
</dbReference>
<protein>
    <recommendedName>
        <fullName evidence="3">1-phosphatidylinositol phosphodiesterase</fullName>
        <ecNumber evidence="2">4.6.1.13</ecNumber>
    </recommendedName>
    <alternativeName>
        <fullName evidence="4">Phosphatidylinositol diacylglycerol-lyase</fullName>
    </alternativeName>
    <alternativeName>
        <fullName evidence="5">Phosphatidylinositol-specific phospholipase C</fullName>
    </alternativeName>
</protein>
<reference evidence="7 8" key="1">
    <citation type="submission" date="2020-06" db="EMBL/GenBank/DDBJ databases">
        <title>Genome mining for natural products.</title>
        <authorList>
            <person name="Zhang B."/>
            <person name="Shi J."/>
            <person name="Ge H."/>
        </authorList>
    </citation>
    <scope>NUCLEOTIDE SEQUENCE [LARGE SCALE GENOMIC DNA]</scope>
    <source>
        <strain evidence="7 8">NA00687</strain>
    </source>
</reference>